<dbReference type="GO" id="GO:0006281">
    <property type="term" value="P:DNA repair"/>
    <property type="evidence" value="ECO:0007669"/>
    <property type="project" value="UniProtKB-KW"/>
</dbReference>
<proteinExistence type="inferred from homology"/>
<dbReference type="FunFam" id="3.40.50.300:FF:000356">
    <property type="entry name" value="DNA repair protein RecN"/>
    <property type="match status" value="1"/>
</dbReference>
<reference evidence="12" key="1">
    <citation type="submission" date="2012-01" db="EMBL/GenBank/DDBJ databases">
        <title>The Genome Sequence of Treponema denticola H-22.</title>
        <authorList>
            <consortium name="The Broad Institute Genome Sequencing Platform"/>
            <person name="Earl A."/>
            <person name="Ward D."/>
            <person name="Feldgarden M."/>
            <person name="Gevers D."/>
            <person name="Blanton J.M."/>
            <person name="Fenno C.J."/>
            <person name="Baranova O.V."/>
            <person name="Mathney J."/>
            <person name="Dewhirst F.E."/>
            <person name="Izard J."/>
            <person name="Young S.K."/>
            <person name="Zeng Q."/>
            <person name="Gargeya S."/>
            <person name="Fitzgerald M."/>
            <person name="Haas B."/>
            <person name="Abouelleil A."/>
            <person name="Alvarado L."/>
            <person name="Arachchi H.M."/>
            <person name="Berlin A."/>
            <person name="Chapman S.B."/>
            <person name="Gearin G."/>
            <person name="Goldberg J."/>
            <person name="Griggs A."/>
            <person name="Gujja S."/>
            <person name="Hansen M."/>
            <person name="Heiman D."/>
            <person name="Howarth C."/>
            <person name="Larimer J."/>
            <person name="Lui A."/>
            <person name="MacDonald P.J.P."/>
            <person name="McCowen C."/>
            <person name="Montmayeur A."/>
            <person name="Murphy C."/>
            <person name="Neiman D."/>
            <person name="Pearson M."/>
            <person name="Priest M."/>
            <person name="Roberts A."/>
            <person name="Saif S."/>
            <person name="Shea T."/>
            <person name="Sisk P."/>
            <person name="Stolte C."/>
            <person name="Sykes S."/>
            <person name="Wortman J."/>
            <person name="Nusbaum C."/>
            <person name="Birren B."/>
        </authorList>
    </citation>
    <scope>NUCLEOTIDE SEQUENCE [LARGE SCALE GENOMIC DNA]</scope>
    <source>
        <strain evidence="12">H-22</strain>
    </source>
</reference>
<dbReference type="HOGENOM" id="CLU_018297_3_1_12"/>
<dbReference type="GO" id="GO:0006310">
    <property type="term" value="P:DNA recombination"/>
    <property type="evidence" value="ECO:0007669"/>
    <property type="project" value="InterPro"/>
</dbReference>
<dbReference type="SUPFAM" id="SSF52540">
    <property type="entry name" value="P-loop containing nucleoside triphosphate hydrolases"/>
    <property type="match status" value="1"/>
</dbReference>
<evidence type="ECO:0000256" key="2">
    <source>
        <dbReference type="ARBA" id="ARBA00009441"/>
    </source>
</evidence>
<dbReference type="FunFam" id="3.40.50.300:FF:000319">
    <property type="entry name" value="DNA repair protein RecN"/>
    <property type="match status" value="1"/>
</dbReference>
<evidence type="ECO:0000256" key="1">
    <source>
        <dbReference type="ARBA" id="ARBA00003618"/>
    </source>
</evidence>
<dbReference type="PANTHER" id="PTHR11059">
    <property type="entry name" value="DNA REPAIR PROTEIN RECN"/>
    <property type="match status" value="1"/>
</dbReference>
<dbReference type="PATRIC" id="fig|999432.5.peg.103"/>
<evidence type="ECO:0000256" key="9">
    <source>
        <dbReference type="PIRNR" id="PIRNR003128"/>
    </source>
</evidence>
<dbReference type="PANTHER" id="PTHR11059:SF0">
    <property type="entry name" value="DNA REPAIR PROTEIN RECN"/>
    <property type="match status" value="1"/>
</dbReference>
<dbReference type="GO" id="GO:0043590">
    <property type="term" value="C:bacterial nucleoid"/>
    <property type="evidence" value="ECO:0007669"/>
    <property type="project" value="TreeGrafter"/>
</dbReference>
<dbReference type="EMBL" id="AGDV01000001">
    <property type="protein sequence ID" value="EMB35907.1"/>
    <property type="molecule type" value="Genomic_DNA"/>
</dbReference>
<evidence type="ECO:0000256" key="4">
    <source>
        <dbReference type="ARBA" id="ARBA00022741"/>
    </source>
</evidence>
<dbReference type="AlphaFoldDB" id="A0A0E2E8Y3"/>
<feature type="domain" description="RecF/RecN/SMC N-terminal" evidence="11">
    <location>
        <begin position="2"/>
        <end position="514"/>
    </location>
</feature>
<dbReference type="PIRSF" id="PIRSF003128">
    <property type="entry name" value="RecN"/>
    <property type="match status" value="1"/>
</dbReference>
<feature type="coiled-coil region" evidence="10">
    <location>
        <begin position="319"/>
        <end position="346"/>
    </location>
</feature>
<accession>A0A0E2E8Y3</accession>
<dbReference type="GO" id="GO:0005524">
    <property type="term" value="F:ATP binding"/>
    <property type="evidence" value="ECO:0007669"/>
    <property type="project" value="UniProtKB-KW"/>
</dbReference>
<keyword evidence="7 9" id="KW-0234">DNA repair</keyword>
<dbReference type="Pfam" id="PF02463">
    <property type="entry name" value="SMC_N"/>
    <property type="match status" value="1"/>
</dbReference>
<dbReference type="Gene3D" id="3.40.50.300">
    <property type="entry name" value="P-loop containing nucleotide triphosphate hydrolases"/>
    <property type="match status" value="2"/>
</dbReference>
<evidence type="ECO:0000256" key="8">
    <source>
        <dbReference type="ARBA" id="ARBA00033408"/>
    </source>
</evidence>
<evidence type="ECO:0000259" key="11">
    <source>
        <dbReference type="Pfam" id="PF02463"/>
    </source>
</evidence>
<evidence type="ECO:0000256" key="6">
    <source>
        <dbReference type="ARBA" id="ARBA00022840"/>
    </source>
</evidence>
<sequence length="561" mass="62580">MLENISVKNIALIDSLFVEFENGLNVLSGETGAGKSILIGSLTFLLGGKTSTDLIRSGTDEAAVSGSFFIGNEHSEALKWLADHGIEPENSRILIRRNLKQNGRSNAWIQSTPVTRNELEDFTSLLVDIHGQHDHQSLFRIAEHRRFLDSFAGINNEVKIFTSLYAELAEKRTELENLNLSEKELAEKQELLQFAIDEITKAKLKEDEKEELEAEEKRLNQFEKLFEALNTASQLFSDESGIISLTKKAMHNLETAKNCDEGLEDLSKRLETGYYELDDISSSIDSYLSKLIFNPERVEQVQERLSLIYKLTKKYGATIHDVLNYAQNAEEQLESLSKREAGKSELEQKIGILQSKLLKLGRILSEKRKEASSKLQKEVEEVLSNLGMPKTKFQVRVDTRLPEGNRLSANPYGFDDIEFMISPNAGEPLRPLAKIASGGELSRVMLALKTVLAEGDEADTLIFDEIDTGIGGEVAVNVASHMKKLSKKKQILCITHLAVIASHADNHIKIEKNTIGQTTKTSAAAVSGKARLEEIARMLAGDELSEASLRHAEELLLKYVR</sequence>
<dbReference type="InterPro" id="IPR004604">
    <property type="entry name" value="DNA_recomb/repair_RecN"/>
</dbReference>
<comment type="function">
    <text evidence="1 9">May be involved in recombinational repair of damaged DNA.</text>
</comment>
<evidence type="ECO:0000313" key="12">
    <source>
        <dbReference type="EMBL" id="EMB35907.1"/>
    </source>
</evidence>
<organism evidence="12">
    <name type="scientific">Treponema denticola H-22</name>
    <dbReference type="NCBI Taxonomy" id="999432"/>
    <lineage>
        <taxon>Bacteria</taxon>
        <taxon>Pseudomonadati</taxon>
        <taxon>Spirochaetota</taxon>
        <taxon>Spirochaetia</taxon>
        <taxon>Spirochaetales</taxon>
        <taxon>Treponemataceae</taxon>
        <taxon>Treponema</taxon>
    </lineage>
</organism>
<gene>
    <name evidence="12" type="ORF">HMPREF9726_00099</name>
</gene>
<dbReference type="CDD" id="cd03241">
    <property type="entry name" value="ABC_RecN"/>
    <property type="match status" value="2"/>
</dbReference>
<protein>
    <recommendedName>
        <fullName evidence="3 9">DNA repair protein RecN</fullName>
    </recommendedName>
    <alternativeName>
        <fullName evidence="8 9">Recombination protein N</fullName>
    </alternativeName>
</protein>
<dbReference type="Proteomes" id="UP000011705">
    <property type="component" value="Chromosome"/>
</dbReference>
<evidence type="ECO:0000256" key="5">
    <source>
        <dbReference type="ARBA" id="ARBA00022763"/>
    </source>
</evidence>
<dbReference type="RefSeq" id="WP_002682583.1">
    <property type="nucleotide sequence ID" value="NZ_CM001795.1"/>
</dbReference>
<name>A0A0E2E8Y3_TREDN</name>
<dbReference type="NCBIfam" id="TIGR00634">
    <property type="entry name" value="recN"/>
    <property type="match status" value="1"/>
</dbReference>
<keyword evidence="6" id="KW-0067">ATP-binding</keyword>
<keyword evidence="5 9" id="KW-0227">DNA damage</keyword>
<evidence type="ECO:0000256" key="10">
    <source>
        <dbReference type="SAM" id="Coils"/>
    </source>
</evidence>
<dbReference type="InterPro" id="IPR027417">
    <property type="entry name" value="P-loop_NTPase"/>
</dbReference>
<dbReference type="GO" id="GO:0009432">
    <property type="term" value="P:SOS response"/>
    <property type="evidence" value="ECO:0007669"/>
    <property type="project" value="TreeGrafter"/>
</dbReference>
<comment type="caution">
    <text evidence="12">The sequence shown here is derived from an EMBL/GenBank/DDBJ whole genome shotgun (WGS) entry which is preliminary data.</text>
</comment>
<keyword evidence="4" id="KW-0547">Nucleotide-binding</keyword>
<keyword evidence="10" id="KW-0175">Coiled coil</keyword>
<evidence type="ECO:0000256" key="3">
    <source>
        <dbReference type="ARBA" id="ARBA00021315"/>
    </source>
</evidence>
<comment type="similarity">
    <text evidence="2 9">Belongs to the RecN family.</text>
</comment>
<dbReference type="InterPro" id="IPR003395">
    <property type="entry name" value="RecF/RecN/SMC_N"/>
</dbReference>
<feature type="coiled-coil region" evidence="10">
    <location>
        <begin position="168"/>
        <end position="232"/>
    </location>
</feature>
<evidence type="ECO:0000256" key="7">
    <source>
        <dbReference type="ARBA" id="ARBA00023204"/>
    </source>
</evidence>